<evidence type="ECO:0000313" key="3">
    <source>
        <dbReference type="Proteomes" id="UP000036367"/>
    </source>
</evidence>
<dbReference type="EMBL" id="LECT01000001">
    <property type="protein sequence ID" value="KLU07911.1"/>
    <property type="molecule type" value="Genomic_DNA"/>
</dbReference>
<reference evidence="2" key="1">
    <citation type="submission" date="2015-05" db="EMBL/GenBank/DDBJ databases">
        <title>Permanent draft genome of Rhodopirellula islandicus K833.</title>
        <authorList>
            <person name="Kizina J."/>
            <person name="Richter M."/>
            <person name="Glockner F.O."/>
            <person name="Harder J."/>
        </authorList>
    </citation>
    <scope>NUCLEOTIDE SEQUENCE [LARGE SCALE GENOMIC DNA]</scope>
    <source>
        <strain evidence="2">K833</strain>
    </source>
</reference>
<proteinExistence type="predicted"/>
<evidence type="ECO:0000313" key="2">
    <source>
        <dbReference type="EMBL" id="KLU07911.1"/>
    </source>
</evidence>
<feature type="region of interest" description="Disordered" evidence="1">
    <location>
        <begin position="1"/>
        <end position="29"/>
    </location>
</feature>
<accession>A0A0J1BN68</accession>
<evidence type="ECO:0000256" key="1">
    <source>
        <dbReference type="SAM" id="MobiDB-lite"/>
    </source>
</evidence>
<keyword evidence="3" id="KW-1185">Reference proteome</keyword>
<sequence>MLQEHSKHGSPLKNWFRGKKPPRSRSEGVPIATISTDLAVGAIEMGKGIRSAD</sequence>
<dbReference type="AlphaFoldDB" id="A0A0J1BN68"/>
<comment type="caution">
    <text evidence="2">The sequence shown here is derived from an EMBL/GenBank/DDBJ whole genome shotgun (WGS) entry which is preliminary data.</text>
</comment>
<dbReference type="PATRIC" id="fig|595434.4.peg.85"/>
<gene>
    <name evidence="2" type="ORF">RISK_000090</name>
</gene>
<dbReference type="Proteomes" id="UP000036367">
    <property type="component" value="Unassembled WGS sequence"/>
</dbReference>
<name>A0A0J1BN68_RHOIS</name>
<dbReference type="STRING" id="595434.RISK_000090"/>
<protein>
    <submittedName>
        <fullName evidence="2">Uncharacterized protein</fullName>
    </submittedName>
</protein>
<organism evidence="2 3">
    <name type="scientific">Rhodopirellula islandica</name>
    <dbReference type="NCBI Taxonomy" id="595434"/>
    <lineage>
        <taxon>Bacteria</taxon>
        <taxon>Pseudomonadati</taxon>
        <taxon>Planctomycetota</taxon>
        <taxon>Planctomycetia</taxon>
        <taxon>Pirellulales</taxon>
        <taxon>Pirellulaceae</taxon>
        <taxon>Rhodopirellula</taxon>
    </lineage>
</organism>